<evidence type="ECO:0000313" key="1">
    <source>
        <dbReference type="EMBL" id="KAL1376005.1"/>
    </source>
</evidence>
<accession>A0ABD1CI92</accession>
<protein>
    <submittedName>
        <fullName evidence="1">Uncharacterized protein</fullName>
    </submittedName>
</protein>
<name>A0ABD1CI92_CULPP</name>
<reference evidence="1 2" key="1">
    <citation type="submission" date="2024-05" db="EMBL/GenBank/DDBJ databases">
        <title>Culex pipiens pipiens assembly and annotation.</title>
        <authorList>
            <person name="Alout H."/>
            <person name="Durand T."/>
        </authorList>
    </citation>
    <scope>NUCLEOTIDE SEQUENCE [LARGE SCALE GENOMIC DNA]</scope>
    <source>
        <strain evidence="1">HA-2024</strain>
        <tissue evidence="1">Whole body</tissue>
    </source>
</reference>
<organism evidence="1 2">
    <name type="scientific">Culex pipiens pipiens</name>
    <name type="common">Northern house mosquito</name>
    <dbReference type="NCBI Taxonomy" id="38569"/>
    <lineage>
        <taxon>Eukaryota</taxon>
        <taxon>Metazoa</taxon>
        <taxon>Ecdysozoa</taxon>
        <taxon>Arthropoda</taxon>
        <taxon>Hexapoda</taxon>
        <taxon>Insecta</taxon>
        <taxon>Pterygota</taxon>
        <taxon>Neoptera</taxon>
        <taxon>Endopterygota</taxon>
        <taxon>Diptera</taxon>
        <taxon>Nematocera</taxon>
        <taxon>Culicoidea</taxon>
        <taxon>Culicidae</taxon>
        <taxon>Culicinae</taxon>
        <taxon>Culicini</taxon>
        <taxon>Culex</taxon>
        <taxon>Culex</taxon>
    </lineage>
</organism>
<dbReference type="AlphaFoldDB" id="A0ABD1CI92"/>
<evidence type="ECO:0000313" key="2">
    <source>
        <dbReference type="Proteomes" id="UP001562425"/>
    </source>
</evidence>
<dbReference type="EMBL" id="JBEHCU010012004">
    <property type="protein sequence ID" value="KAL1376005.1"/>
    <property type="molecule type" value="Genomic_DNA"/>
</dbReference>
<proteinExistence type="predicted"/>
<gene>
    <name evidence="1" type="ORF">pipiens_017143</name>
</gene>
<comment type="caution">
    <text evidence="1">The sequence shown here is derived from an EMBL/GenBank/DDBJ whole genome shotgun (WGS) entry which is preliminary data.</text>
</comment>
<dbReference type="Proteomes" id="UP001562425">
    <property type="component" value="Unassembled WGS sequence"/>
</dbReference>
<keyword evidence="2" id="KW-1185">Reference proteome</keyword>
<sequence>MKMTKLLRAKRCLEAVAAFGGAGRTALITQYARALSTQAGKIIQNPPQSIPLDPELVHADLHRRLAGLYEEEVQKKLVVPPFKRALLHGQKSAIRDQTGDYSFIQLYEAVKRLAIQISSCCAVWGPSLLEDDTISDNRFISFYDLLYTTEKSSQYFSRDCEKRGRQEIAVRFAERAISHRSVQSPHREQSFKILQFATNVTRGKPRKKFCTYRPRLRPRTRWKVESSSECEPTQIWCHIAIAVYINRVEANV</sequence>